<gene>
    <name evidence="1" type="ORF">Pla8534_32080</name>
</gene>
<organism evidence="1 2">
    <name type="scientific">Lignipirellula cremea</name>
    <dbReference type="NCBI Taxonomy" id="2528010"/>
    <lineage>
        <taxon>Bacteria</taxon>
        <taxon>Pseudomonadati</taxon>
        <taxon>Planctomycetota</taxon>
        <taxon>Planctomycetia</taxon>
        <taxon>Pirellulales</taxon>
        <taxon>Pirellulaceae</taxon>
        <taxon>Lignipirellula</taxon>
    </lineage>
</organism>
<proteinExistence type="predicted"/>
<dbReference type="RefSeq" id="WP_145054140.1">
    <property type="nucleotide sequence ID" value="NZ_CP036433.1"/>
</dbReference>
<accession>A0A518DU81</accession>
<keyword evidence="2" id="KW-1185">Reference proteome</keyword>
<protein>
    <submittedName>
        <fullName evidence="1">Uncharacterized protein</fullName>
    </submittedName>
</protein>
<dbReference type="AlphaFoldDB" id="A0A518DU81"/>
<sequence length="337" mass="37766">MERRIALAAMLSLAVGFSNSRAKAENADSPPLPVLLHWGRYEVQLGRLRLASTRFNQTKVLSVVSEDRSRRETYSVNVNHARMSSHYESQTPQRLLKVAFEANGTVSILVEPSGVEQPGFTTAVAMEFTQQPSGAIEMHVGEGADRRSYQAPCFWRMMLAEPTVCRQHLTPVLEGMRPDWGLNETASGIEAELIRVAPNPSGINRERVRQLVGRLSHESFGLRQEAQNELVGYGQGVLPWLDEINPDLLDREQLHRVASIRKAFACSIGDSPARAVALLENDKQTWIVLLSHDDLDCRRLAAGRLSRMWGRPFTFDPTASPDERIAQIETISRTMLR</sequence>
<reference evidence="1 2" key="1">
    <citation type="submission" date="2019-02" db="EMBL/GenBank/DDBJ databases">
        <title>Deep-cultivation of Planctomycetes and their phenomic and genomic characterization uncovers novel biology.</title>
        <authorList>
            <person name="Wiegand S."/>
            <person name="Jogler M."/>
            <person name="Boedeker C."/>
            <person name="Pinto D."/>
            <person name="Vollmers J."/>
            <person name="Rivas-Marin E."/>
            <person name="Kohn T."/>
            <person name="Peeters S.H."/>
            <person name="Heuer A."/>
            <person name="Rast P."/>
            <person name="Oberbeckmann S."/>
            <person name="Bunk B."/>
            <person name="Jeske O."/>
            <person name="Meyerdierks A."/>
            <person name="Storesund J.E."/>
            <person name="Kallscheuer N."/>
            <person name="Luecker S."/>
            <person name="Lage O.M."/>
            <person name="Pohl T."/>
            <person name="Merkel B.J."/>
            <person name="Hornburger P."/>
            <person name="Mueller R.-W."/>
            <person name="Bruemmer F."/>
            <person name="Labrenz M."/>
            <person name="Spormann A.M."/>
            <person name="Op den Camp H."/>
            <person name="Overmann J."/>
            <person name="Amann R."/>
            <person name="Jetten M.S.M."/>
            <person name="Mascher T."/>
            <person name="Medema M.H."/>
            <person name="Devos D.P."/>
            <person name="Kaster A.-K."/>
            <person name="Ovreas L."/>
            <person name="Rohde M."/>
            <person name="Galperin M.Y."/>
            <person name="Jogler C."/>
        </authorList>
    </citation>
    <scope>NUCLEOTIDE SEQUENCE [LARGE SCALE GENOMIC DNA]</scope>
    <source>
        <strain evidence="1 2">Pla85_3_4</strain>
    </source>
</reference>
<dbReference type="KEGG" id="lcre:Pla8534_32080"/>
<name>A0A518DU81_9BACT</name>
<dbReference type="OrthoDB" id="257457at2"/>
<dbReference type="Proteomes" id="UP000317648">
    <property type="component" value="Chromosome"/>
</dbReference>
<evidence type="ECO:0000313" key="1">
    <source>
        <dbReference type="EMBL" id="QDU95393.1"/>
    </source>
</evidence>
<dbReference type="EMBL" id="CP036433">
    <property type="protein sequence ID" value="QDU95393.1"/>
    <property type="molecule type" value="Genomic_DNA"/>
</dbReference>
<evidence type="ECO:0000313" key="2">
    <source>
        <dbReference type="Proteomes" id="UP000317648"/>
    </source>
</evidence>